<evidence type="ECO:0000313" key="2">
    <source>
        <dbReference type="EMBL" id="MBC3764456.1"/>
    </source>
</evidence>
<gene>
    <name evidence="2" type="ORF">H8B19_01085</name>
</gene>
<keyword evidence="1" id="KW-1133">Transmembrane helix</keyword>
<sequence length="110" mass="12638">MRNKISRHHRQQKLAELIDDKARRKINARRDEHNQVWFGLGMMGLIGWSVALPTLLGIAIGMWLDSIDTGPRSWTLALLMAGLCVGCFIAWHWVTNETRCIHKENTDDDN</sequence>
<keyword evidence="1" id="KW-0812">Transmembrane</keyword>
<dbReference type="RefSeq" id="WP_186504929.1">
    <property type="nucleotide sequence ID" value="NZ_JACNEP010000001.1"/>
</dbReference>
<dbReference type="Pfam" id="PF09527">
    <property type="entry name" value="ATPase_gene1"/>
    <property type="match status" value="1"/>
</dbReference>
<feature type="transmembrane region" description="Helical" evidence="1">
    <location>
        <begin position="36"/>
        <end position="64"/>
    </location>
</feature>
<dbReference type="InterPro" id="IPR032820">
    <property type="entry name" value="ATPase_put"/>
</dbReference>
<reference evidence="2" key="2">
    <citation type="submission" date="2020-08" db="EMBL/GenBank/DDBJ databases">
        <authorList>
            <person name="Lai Q."/>
        </authorList>
    </citation>
    <scope>NUCLEOTIDE SEQUENCE</scope>
    <source>
        <strain evidence="2">S27-2</strain>
    </source>
</reference>
<dbReference type="InterPro" id="IPR011744">
    <property type="entry name" value="ATPase_gene1"/>
</dbReference>
<evidence type="ECO:0000313" key="3">
    <source>
        <dbReference type="Proteomes" id="UP000601768"/>
    </source>
</evidence>
<dbReference type="AlphaFoldDB" id="A0A8J6IRW4"/>
<accession>A0A8J6IRW4</accession>
<comment type="caution">
    <text evidence="2">The sequence shown here is derived from an EMBL/GenBank/DDBJ whole genome shotgun (WGS) entry which is preliminary data.</text>
</comment>
<keyword evidence="1" id="KW-0472">Membrane</keyword>
<dbReference type="NCBIfam" id="TIGR02230">
    <property type="entry name" value="ATPase_gene1"/>
    <property type="match status" value="1"/>
</dbReference>
<proteinExistence type="predicted"/>
<protein>
    <submittedName>
        <fullName evidence="2">AtpZ/AtpI family protein</fullName>
    </submittedName>
</protein>
<evidence type="ECO:0000256" key="1">
    <source>
        <dbReference type="SAM" id="Phobius"/>
    </source>
</evidence>
<organism evidence="2 3">
    <name type="scientific">Neptunicella marina</name>
    <dbReference type="NCBI Taxonomy" id="2125989"/>
    <lineage>
        <taxon>Bacteria</taxon>
        <taxon>Pseudomonadati</taxon>
        <taxon>Pseudomonadota</taxon>
        <taxon>Gammaproteobacteria</taxon>
        <taxon>Alteromonadales</taxon>
        <taxon>Alteromonadaceae</taxon>
        <taxon>Neptunicella</taxon>
    </lineage>
</organism>
<feature type="transmembrane region" description="Helical" evidence="1">
    <location>
        <begin position="76"/>
        <end position="94"/>
    </location>
</feature>
<dbReference type="Proteomes" id="UP000601768">
    <property type="component" value="Unassembled WGS sequence"/>
</dbReference>
<reference evidence="2" key="1">
    <citation type="journal article" date="2018" name="Int. J. Syst. Evol. Microbiol.">
        <title>Neptunicella marina gen. nov., sp. nov., isolated from surface seawater.</title>
        <authorList>
            <person name="Liu X."/>
            <person name="Lai Q."/>
            <person name="Du Y."/>
            <person name="Zhang X."/>
            <person name="Liu Z."/>
            <person name="Sun F."/>
            <person name="Shao Z."/>
        </authorList>
    </citation>
    <scope>NUCLEOTIDE SEQUENCE</scope>
    <source>
        <strain evidence="2">S27-2</strain>
    </source>
</reference>
<dbReference type="EMBL" id="JACNEP010000001">
    <property type="protein sequence ID" value="MBC3764456.1"/>
    <property type="molecule type" value="Genomic_DNA"/>
</dbReference>
<keyword evidence="3" id="KW-1185">Reference proteome</keyword>
<name>A0A8J6IRW4_9ALTE</name>